<evidence type="ECO:0000313" key="2">
    <source>
        <dbReference type="Proteomes" id="UP000005857"/>
    </source>
</evidence>
<name>G8I4H6_9CAUD</name>
<evidence type="ECO:0000313" key="1">
    <source>
        <dbReference type="EMBL" id="AER47620.1"/>
    </source>
</evidence>
<dbReference type="OrthoDB" id="24693at10239"/>
<dbReference type="RefSeq" id="YP_009018754.1">
    <property type="nucleotide sequence ID" value="NC_023744.1"/>
</dbReference>
<dbReference type="KEGG" id="vg:18990064"/>
<dbReference type="GeneID" id="18990064"/>
<accession>G8I4H6</accession>
<organism evidence="1 2">
    <name type="scientific">Mycobacterium phage DS6A</name>
    <dbReference type="NCBI Taxonomy" id="45764"/>
    <lineage>
        <taxon>Viruses</taxon>
        <taxon>Duplodnaviria</taxon>
        <taxon>Heunggongvirae</taxon>
        <taxon>Uroviricota</taxon>
        <taxon>Caudoviricetes</taxon>
        <taxon>Hnatkovirus</taxon>
        <taxon>Hnatkovirus DS6A</taxon>
    </lineage>
</organism>
<proteinExistence type="predicted"/>
<sequence>MKFIDSTDAAPRLELTRRNLETLLAKLDDPLSGRTLIAPGGELWVTAVESRAGRPLPRQAHIDREDLTLLLSALDEGDPCWAQLTVPFRHGALEVAAVENDAHYSDRPPGPIYMPSTGVTL</sequence>
<dbReference type="Proteomes" id="UP000005857">
    <property type="component" value="Segment"/>
</dbReference>
<reference evidence="1 2" key="1">
    <citation type="journal article" date="2012" name="J. Virol.">
        <title>Complete Genome Sequences of 138 Mycobacteriophages.</title>
        <authorList>
            <consortium name="the Science Education Alliance Phage Hunters Advancing Genomics and Evolutionary Science Program"/>
            <consortium name="the KwaZulu-Natal Research Institute for Tuberculosis and HIV Mycobacterial Genetics Course Students"/>
            <consortium name="the Phage Hunters Integrating Research and Education Program"/>
            <person name="Hatfull G.F."/>
        </authorList>
    </citation>
    <scope>NUCLEOTIDE SEQUENCE [LARGE SCALE GENOMIC DNA]</scope>
</reference>
<protein>
    <submittedName>
        <fullName evidence="1">Uncharacterized protein</fullName>
    </submittedName>
</protein>
<keyword evidence="2" id="KW-1185">Reference proteome</keyword>
<dbReference type="EMBL" id="JN698994">
    <property type="protein sequence ID" value="AER47620.1"/>
    <property type="molecule type" value="Genomic_DNA"/>
</dbReference>
<gene>
    <name evidence="1" type="primary">66</name>
    <name evidence="1" type="ORF">DS6A_66</name>
</gene>